<dbReference type="InterPro" id="IPR053772">
    <property type="entry name" value="At1g61320/At1g61330-like"/>
</dbReference>
<dbReference type="AlphaFoldDB" id="A0A022QRG8"/>
<gene>
    <name evidence="2" type="ORF">MIMGU_mgv1a021737mg</name>
</gene>
<dbReference type="SUPFAM" id="SSF52058">
    <property type="entry name" value="L domain-like"/>
    <property type="match status" value="1"/>
</dbReference>
<feature type="non-terminal residue" evidence="2">
    <location>
        <position position="520"/>
    </location>
</feature>
<dbReference type="EMBL" id="KI631110">
    <property type="protein sequence ID" value="EYU30184.1"/>
    <property type="molecule type" value="Genomic_DNA"/>
</dbReference>
<dbReference type="InterPro" id="IPR032675">
    <property type="entry name" value="LRR_dom_sf"/>
</dbReference>
<sequence length="520" mass="60950">MTKNVEFLKYEGPNLPKDILQRILYFLSQEDVVRTSVLSKSWHYTWCTRPNLDFLDTTFKDETFKGNKQKFLSVVDNTLQRYCDQRLRVEEFHLCISLDNSDQKSDALHLEKWIQTLADMCTKKFRLSIRTGSSPGFVRFPPVVFGAESVLEDLHVEDFYLDQKAIERIVPFKHLRSLRLERVCIDDEIFETIISNCPSIETLVVHKCKRLKTIKVSRLHNLKDFFFREYAITRGEELCRIEFHPTSLETIDIRYGNLWFHKGAEFRNLNDLSLGDVELSLDNLSSCKFPSLEYLKFSGCPGLKGITVFIDAPNILRFEYEGNFIPSISFATTTSGEWDSEIHISYRLSEVTSSWFLELHELLKSLSQSEISLNINQYPMDDEHIIQENINLVQDNGCNKLVVVERLRVRCHLSSFSFVLNGALSICRPRNIGDYYLYSYSTLESDMKVIECLWKILMERENGNEDEFAQLLFRDLDEVSLEICVRDRDLWHATTLSELPNYRLQRGHHNTRFALKWRET</sequence>
<dbReference type="PROSITE" id="PS50181">
    <property type="entry name" value="FBOX"/>
    <property type="match status" value="1"/>
</dbReference>
<feature type="domain" description="F-box" evidence="1">
    <location>
        <begin position="9"/>
        <end position="43"/>
    </location>
</feature>
<dbReference type="InterPro" id="IPR055411">
    <property type="entry name" value="LRR_FXL15/At3g58940/PEG3-like"/>
</dbReference>
<dbReference type="PANTHER" id="PTHR34145:SF28">
    <property type="entry name" value="F-BOX DOMAIN-CONTAINING PROTEIN"/>
    <property type="match status" value="1"/>
</dbReference>
<keyword evidence="3" id="KW-1185">Reference proteome</keyword>
<evidence type="ECO:0000313" key="2">
    <source>
        <dbReference type="EMBL" id="EYU30184.1"/>
    </source>
</evidence>
<evidence type="ECO:0000259" key="1">
    <source>
        <dbReference type="PROSITE" id="PS50181"/>
    </source>
</evidence>
<dbReference type="SUPFAM" id="SSF81383">
    <property type="entry name" value="F-box domain"/>
    <property type="match status" value="1"/>
</dbReference>
<dbReference type="eggNOG" id="ENOG502S269">
    <property type="taxonomic scope" value="Eukaryota"/>
</dbReference>
<dbReference type="Pfam" id="PF24758">
    <property type="entry name" value="LRR_At5g56370"/>
    <property type="match status" value="1"/>
</dbReference>
<dbReference type="PANTHER" id="PTHR34145">
    <property type="entry name" value="OS02G0105600 PROTEIN"/>
    <property type="match status" value="1"/>
</dbReference>
<dbReference type="STRING" id="4155.A0A022QRG8"/>
<reference evidence="2 3" key="1">
    <citation type="journal article" date="2013" name="Proc. Natl. Acad. Sci. U.S.A.">
        <title>Fine-scale variation in meiotic recombination in Mimulus inferred from population shotgun sequencing.</title>
        <authorList>
            <person name="Hellsten U."/>
            <person name="Wright K.M."/>
            <person name="Jenkins J."/>
            <person name="Shu S."/>
            <person name="Yuan Y."/>
            <person name="Wessler S.R."/>
            <person name="Schmutz J."/>
            <person name="Willis J.H."/>
            <person name="Rokhsar D.S."/>
        </authorList>
    </citation>
    <scope>NUCLEOTIDE SEQUENCE [LARGE SCALE GENOMIC DNA]</scope>
    <source>
        <strain evidence="3">cv. DUN x IM62</strain>
    </source>
</reference>
<dbReference type="InterPro" id="IPR001810">
    <property type="entry name" value="F-box_dom"/>
</dbReference>
<accession>A0A022QRG8</accession>
<dbReference type="Gene3D" id="3.80.10.10">
    <property type="entry name" value="Ribonuclease Inhibitor"/>
    <property type="match status" value="1"/>
</dbReference>
<dbReference type="InterPro" id="IPR036047">
    <property type="entry name" value="F-box-like_dom_sf"/>
</dbReference>
<evidence type="ECO:0000313" key="3">
    <source>
        <dbReference type="Proteomes" id="UP000030748"/>
    </source>
</evidence>
<dbReference type="Pfam" id="PF00646">
    <property type="entry name" value="F-box"/>
    <property type="match status" value="1"/>
</dbReference>
<proteinExistence type="predicted"/>
<organism evidence="2 3">
    <name type="scientific">Erythranthe guttata</name>
    <name type="common">Yellow monkey flower</name>
    <name type="synonym">Mimulus guttatus</name>
    <dbReference type="NCBI Taxonomy" id="4155"/>
    <lineage>
        <taxon>Eukaryota</taxon>
        <taxon>Viridiplantae</taxon>
        <taxon>Streptophyta</taxon>
        <taxon>Embryophyta</taxon>
        <taxon>Tracheophyta</taxon>
        <taxon>Spermatophyta</taxon>
        <taxon>Magnoliopsida</taxon>
        <taxon>eudicotyledons</taxon>
        <taxon>Gunneridae</taxon>
        <taxon>Pentapetalae</taxon>
        <taxon>asterids</taxon>
        <taxon>lamiids</taxon>
        <taxon>Lamiales</taxon>
        <taxon>Phrymaceae</taxon>
        <taxon>Erythranthe</taxon>
    </lineage>
</organism>
<protein>
    <recommendedName>
        <fullName evidence="1">F-box domain-containing protein</fullName>
    </recommendedName>
</protein>
<name>A0A022QRG8_ERYGU</name>
<dbReference type="Proteomes" id="UP000030748">
    <property type="component" value="Unassembled WGS sequence"/>
</dbReference>